<dbReference type="EMBL" id="JYDP01000219">
    <property type="protein sequence ID" value="KRZ02704.1"/>
    <property type="molecule type" value="Genomic_DNA"/>
</dbReference>
<organism evidence="1 2">
    <name type="scientific">Trichinella zimbabwensis</name>
    <dbReference type="NCBI Taxonomy" id="268475"/>
    <lineage>
        <taxon>Eukaryota</taxon>
        <taxon>Metazoa</taxon>
        <taxon>Ecdysozoa</taxon>
        <taxon>Nematoda</taxon>
        <taxon>Enoplea</taxon>
        <taxon>Dorylaimia</taxon>
        <taxon>Trichinellida</taxon>
        <taxon>Trichinellidae</taxon>
        <taxon>Trichinella</taxon>
    </lineage>
</organism>
<evidence type="ECO:0000313" key="2">
    <source>
        <dbReference type="Proteomes" id="UP000055024"/>
    </source>
</evidence>
<gene>
    <name evidence="1" type="ORF">T11_7673</name>
</gene>
<dbReference type="Proteomes" id="UP000055024">
    <property type="component" value="Unassembled WGS sequence"/>
</dbReference>
<comment type="caution">
    <text evidence="1">The sequence shown here is derived from an EMBL/GenBank/DDBJ whole genome shotgun (WGS) entry which is preliminary data.</text>
</comment>
<accession>A0A0V1GWN6</accession>
<name>A0A0V1GWN6_9BILA</name>
<proteinExistence type="predicted"/>
<keyword evidence="2" id="KW-1185">Reference proteome</keyword>
<sequence length="179" mass="20691">MKNVRRVVEDILIFSKDYDEDIKLVRTVFTVNCQIGRLHYHCNWILTRLRPVEICRPWKQEENESPVSQLCKSLHQDHPARATPGKHAPTAKDYQSVIDRFAYGTCLYLKQHWATRYRHLVLSFSSNINTKYTQNLKQLISEFLSIFGGVCRPVKGPPCHFKLRDGAVPTAVKDCHPVG</sequence>
<reference evidence="1 2" key="1">
    <citation type="submission" date="2015-01" db="EMBL/GenBank/DDBJ databases">
        <title>Evolution of Trichinella species and genotypes.</title>
        <authorList>
            <person name="Korhonen P.K."/>
            <person name="Edoardo P."/>
            <person name="Giuseppe L.R."/>
            <person name="Gasser R.B."/>
        </authorList>
    </citation>
    <scope>NUCLEOTIDE SEQUENCE [LARGE SCALE GENOMIC DNA]</scope>
    <source>
        <strain evidence="1">ISS1029</strain>
    </source>
</reference>
<evidence type="ECO:0000313" key="1">
    <source>
        <dbReference type="EMBL" id="KRZ02704.1"/>
    </source>
</evidence>
<dbReference type="OrthoDB" id="6377085at2759"/>
<dbReference type="AlphaFoldDB" id="A0A0V1GWN6"/>
<protein>
    <submittedName>
        <fullName evidence="1">Uncharacterized protein</fullName>
    </submittedName>
</protein>